<dbReference type="RefSeq" id="WP_187794772.1">
    <property type="nucleotide sequence ID" value="NZ_JACOQL010000005.1"/>
</dbReference>
<sequence length="56" mass="6052">MLFSTVCREIDITLVPVKAKRRGAKPENLAPAVVKITGGDEFIDARLCSPRQVVAA</sequence>
<dbReference type="AlphaFoldDB" id="A0A926JCK2"/>
<proteinExistence type="predicted"/>
<dbReference type="EMBL" id="JACOQL010000005">
    <property type="protein sequence ID" value="MBC9248276.1"/>
    <property type="molecule type" value="Genomic_DNA"/>
</dbReference>
<keyword evidence="2" id="KW-1185">Reference proteome</keyword>
<gene>
    <name evidence="1" type="ORF">H4P12_16515</name>
</gene>
<name>A0A926JCK2_9RHOB</name>
<evidence type="ECO:0000313" key="1">
    <source>
        <dbReference type="EMBL" id="MBC9248276.1"/>
    </source>
</evidence>
<accession>A0A926JCK2</accession>
<comment type="caution">
    <text evidence="1">The sequence shown here is derived from an EMBL/GenBank/DDBJ whole genome shotgun (WGS) entry which is preliminary data.</text>
</comment>
<protein>
    <submittedName>
        <fullName evidence="1">Uncharacterized protein</fullName>
    </submittedName>
</protein>
<reference evidence="1" key="1">
    <citation type="submission" date="2020-08" db="EMBL/GenBank/DDBJ databases">
        <title>Paracoccus amoyensis sp. nov., isolated from the surface seawater at coast of Xiamen, Fujian.</title>
        <authorList>
            <person name="Lyu L."/>
        </authorList>
    </citation>
    <scope>NUCLEOTIDE SEQUENCE</scope>
    <source>
        <strain evidence="1">11-3</strain>
    </source>
</reference>
<dbReference type="Proteomes" id="UP000608594">
    <property type="component" value="Unassembled WGS sequence"/>
</dbReference>
<evidence type="ECO:0000313" key="2">
    <source>
        <dbReference type="Proteomes" id="UP000608594"/>
    </source>
</evidence>
<organism evidence="1 2">
    <name type="scientific">Paracoccus amoyensis</name>
    <dbReference type="NCBI Taxonomy" id="2760093"/>
    <lineage>
        <taxon>Bacteria</taxon>
        <taxon>Pseudomonadati</taxon>
        <taxon>Pseudomonadota</taxon>
        <taxon>Alphaproteobacteria</taxon>
        <taxon>Rhodobacterales</taxon>
        <taxon>Paracoccaceae</taxon>
        <taxon>Paracoccus</taxon>
    </lineage>
</organism>